<dbReference type="Pfam" id="PF00561">
    <property type="entry name" value="Abhydrolase_1"/>
    <property type="match status" value="1"/>
</dbReference>
<proteinExistence type="predicted"/>
<gene>
    <name evidence="3" type="ORF">VVR64_00025</name>
</gene>
<dbReference type="RefSeq" id="WP_244465490.1">
    <property type="nucleotide sequence ID" value="NZ_JAYWMA010000001.1"/>
</dbReference>
<evidence type="ECO:0000259" key="2">
    <source>
        <dbReference type="Pfam" id="PF00561"/>
    </source>
</evidence>
<feature type="region of interest" description="Disordered" evidence="1">
    <location>
        <begin position="1"/>
        <end position="50"/>
    </location>
</feature>
<sequence length="290" mass="29914">MTGRDAGTVDLAHDVHEPRTVAEGAAADGGPVDGTAADGAAADGAGSPDSPKTAILLGSLGASRDMWAPQVEALADKARIITVDLRGHGESPAPAGDYQMSDLAGDVLALMDSLGVDRAHLAGLSLGGAVAQTIALENPERIATLTLISTAPKFGESDAWLDKAAKVRAEGTGVLADTVVGNWFTDECFASNPTLPQRFADGIRATSDEGYAGCCHAIAGFDSRDRLAEITVPTWVIAGAEDTSTPLDVVTSLHDGIPDSTMTEISPAKHLVNIEKAEQVNRVLAMHWGV</sequence>
<name>A0ABV3UPX2_9CORY</name>
<feature type="compositionally biased region" description="Basic and acidic residues" evidence="1">
    <location>
        <begin position="11"/>
        <end position="20"/>
    </location>
</feature>
<reference evidence="3 4" key="1">
    <citation type="journal article" date="2024" name="Fungal Genet. Biol.">
        <title>The porcine skin microbiome exhibits broad fungal antagonism.</title>
        <authorList>
            <person name="De La Cruz K.F."/>
            <person name="Townsend E.C."/>
            <person name="Alex Cheong J.Z."/>
            <person name="Salamzade R."/>
            <person name="Liu A."/>
            <person name="Sandstrom S."/>
            <person name="Davila E."/>
            <person name="Huang L."/>
            <person name="Xu K.H."/>
            <person name="Wu S.Y."/>
            <person name="Meudt J.J."/>
            <person name="Shanmuganayagam D."/>
            <person name="Gibson A.L.F."/>
            <person name="Kalan L.R."/>
        </authorList>
    </citation>
    <scope>NUCLEOTIDE SEQUENCE [LARGE SCALE GENOMIC DNA]</scope>
    <source>
        <strain evidence="3 4">LK2569</strain>
    </source>
</reference>
<dbReference type="SUPFAM" id="SSF53474">
    <property type="entry name" value="alpha/beta-Hydrolases"/>
    <property type="match status" value="1"/>
</dbReference>
<dbReference type="Gene3D" id="3.40.50.1820">
    <property type="entry name" value="alpha/beta hydrolase"/>
    <property type="match status" value="1"/>
</dbReference>
<feature type="domain" description="AB hydrolase-1" evidence="2">
    <location>
        <begin position="55"/>
        <end position="277"/>
    </location>
</feature>
<dbReference type="InterPro" id="IPR000073">
    <property type="entry name" value="AB_hydrolase_1"/>
</dbReference>
<protein>
    <submittedName>
        <fullName evidence="3">Alpha/beta fold hydrolase</fullName>
    </submittedName>
</protein>
<dbReference type="PANTHER" id="PTHR43798:SF33">
    <property type="entry name" value="HYDROLASE, PUTATIVE (AFU_ORTHOLOGUE AFUA_2G14860)-RELATED"/>
    <property type="match status" value="1"/>
</dbReference>
<organism evidence="3 4">
    <name type="scientific">Corynebacterium xerosis</name>
    <dbReference type="NCBI Taxonomy" id="1725"/>
    <lineage>
        <taxon>Bacteria</taxon>
        <taxon>Bacillati</taxon>
        <taxon>Actinomycetota</taxon>
        <taxon>Actinomycetes</taxon>
        <taxon>Mycobacteriales</taxon>
        <taxon>Corynebacteriaceae</taxon>
        <taxon>Corynebacterium</taxon>
    </lineage>
</organism>
<dbReference type="GeneID" id="95320066"/>
<dbReference type="PANTHER" id="PTHR43798">
    <property type="entry name" value="MONOACYLGLYCEROL LIPASE"/>
    <property type="match status" value="1"/>
</dbReference>
<keyword evidence="3" id="KW-0378">Hydrolase</keyword>
<evidence type="ECO:0000313" key="3">
    <source>
        <dbReference type="EMBL" id="MEX3527461.1"/>
    </source>
</evidence>
<keyword evidence="4" id="KW-1185">Reference proteome</keyword>
<comment type="caution">
    <text evidence="3">The sequence shown here is derived from an EMBL/GenBank/DDBJ whole genome shotgun (WGS) entry which is preliminary data.</text>
</comment>
<accession>A0ABV3UPX2</accession>
<dbReference type="GO" id="GO:0016787">
    <property type="term" value="F:hydrolase activity"/>
    <property type="evidence" value="ECO:0007669"/>
    <property type="project" value="UniProtKB-KW"/>
</dbReference>
<dbReference type="EMBL" id="JAYWMA010000001">
    <property type="protein sequence ID" value="MEX3527461.1"/>
    <property type="molecule type" value="Genomic_DNA"/>
</dbReference>
<dbReference type="InterPro" id="IPR029058">
    <property type="entry name" value="AB_hydrolase_fold"/>
</dbReference>
<dbReference type="Proteomes" id="UP001558353">
    <property type="component" value="Unassembled WGS sequence"/>
</dbReference>
<evidence type="ECO:0000256" key="1">
    <source>
        <dbReference type="SAM" id="MobiDB-lite"/>
    </source>
</evidence>
<dbReference type="InterPro" id="IPR050266">
    <property type="entry name" value="AB_hydrolase_sf"/>
</dbReference>
<feature type="compositionally biased region" description="Low complexity" evidence="1">
    <location>
        <begin position="22"/>
        <end position="46"/>
    </location>
</feature>
<evidence type="ECO:0000313" key="4">
    <source>
        <dbReference type="Proteomes" id="UP001558353"/>
    </source>
</evidence>
<dbReference type="PRINTS" id="PR00111">
    <property type="entry name" value="ABHYDROLASE"/>
</dbReference>